<evidence type="ECO:0000313" key="2">
    <source>
        <dbReference type="Proteomes" id="UP000289340"/>
    </source>
</evidence>
<gene>
    <name evidence="1" type="ORF">D0Y65_001748</name>
</gene>
<dbReference type="Proteomes" id="UP000289340">
    <property type="component" value="Chromosome 1"/>
</dbReference>
<dbReference type="EMBL" id="QZWG01000001">
    <property type="protein sequence ID" value="RZC30318.1"/>
    <property type="molecule type" value="Genomic_DNA"/>
</dbReference>
<organism evidence="1 2">
    <name type="scientific">Glycine soja</name>
    <name type="common">Wild soybean</name>
    <dbReference type="NCBI Taxonomy" id="3848"/>
    <lineage>
        <taxon>Eukaryota</taxon>
        <taxon>Viridiplantae</taxon>
        <taxon>Streptophyta</taxon>
        <taxon>Embryophyta</taxon>
        <taxon>Tracheophyta</taxon>
        <taxon>Spermatophyta</taxon>
        <taxon>Magnoliopsida</taxon>
        <taxon>eudicotyledons</taxon>
        <taxon>Gunneridae</taxon>
        <taxon>Pentapetalae</taxon>
        <taxon>rosids</taxon>
        <taxon>fabids</taxon>
        <taxon>Fabales</taxon>
        <taxon>Fabaceae</taxon>
        <taxon>Papilionoideae</taxon>
        <taxon>50 kb inversion clade</taxon>
        <taxon>NPAAA clade</taxon>
        <taxon>indigoferoid/millettioid clade</taxon>
        <taxon>Phaseoleae</taxon>
        <taxon>Glycine</taxon>
        <taxon>Glycine subgen. Soja</taxon>
    </lineage>
</organism>
<dbReference type="AlphaFoldDB" id="A0A445M445"/>
<keyword evidence="2" id="KW-1185">Reference proteome</keyword>
<protein>
    <submittedName>
        <fullName evidence="1">Uncharacterized protein</fullName>
    </submittedName>
</protein>
<name>A0A445M445_GLYSO</name>
<accession>A0A445M445</accession>
<reference evidence="1 2" key="1">
    <citation type="submission" date="2018-09" db="EMBL/GenBank/DDBJ databases">
        <title>A high-quality reference genome of wild soybean provides a powerful tool to mine soybean genomes.</title>
        <authorList>
            <person name="Xie M."/>
            <person name="Chung C.Y.L."/>
            <person name="Li M.-W."/>
            <person name="Wong F.-L."/>
            <person name="Chan T.-F."/>
            <person name="Lam H.-M."/>
        </authorList>
    </citation>
    <scope>NUCLEOTIDE SEQUENCE [LARGE SCALE GENOMIC DNA]</scope>
    <source>
        <strain evidence="2">cv. W05</strain>
        <tissue evidence="1">Hypocotyl of etiolated seedlings</tissue>
    </source>
</reference>
<comment type="caution">
    <text evidence="1">The sequence shown here is derived from an EMBL/GenBank/DDBJ whole genome shotgun (WGS) entry which is preliminary data.</text>
</comment>
<proteinExistence type="predicted"/>
<dbReference type="Gramene" id="XM_028385553.1">
    <property type="protein sequence ID" value="XP_028241354.1"/>
    <property type="gene ID" value="LOC114419772"/>
</dbReference>
<evidence type="ECO:0000313" key="1">
    <source>
        <dbReference type="EMBL" id="RZC30318.1"/>
    </source>
</evidence>
<sequence length="130" mass="14818">MQVLRYGSDRDVLGGDRDRGVELSKMTAAARDKSNRTCCRRFFACGGSAYEIAVATNGDRGLRWFCLMRLRQLSFLLATMVIKLPFFYQKFRVTVVHDIIPVQIEKQLLEQNKKAVLLVGTKFALLVSRI</sequence>